<sequence>MFKFRMLSLLSIAALATPAFGDTLVTDNYTIEIERNCEEGEVVCDNVSYRSQSHKSGNRLELNGRTLSRMCDDGVTPCQFLGYQFKNGNTTYTVLESGLLKVTENGKVLVQEQGRWLGQ</sequence>
<protein>
    <recommendedName>
        <fullName evidence="4">DUF306 domain-containing protein</fullName>
    </recommendedName>
</protein>
<feature type="signal peptide" evidence="1">
    <location>
        <begin position="1"/>
        <end position="21"/>
    </location>
</feature>
<dbReference type="Proteomes" id="UP001597264">
    <property type="component" value="Unassembled WGS sequence"/>
</dbReference>
<comment type="caution">
    <text evidence="2">The sequence shown here is derived from an EMBL/GenBank/DDBJ whole genome shotgun (WGS) entry which is preliminary data.</text>
</comment>
<evidence type="ECO:0000313" key="3">
    <source>
        <dbReference type="Proteomes" id="UP001597264"/>
    </source>
</evidence>
<evidence type="ECO:0000313" key="2">
    <source>
        <dbReference type="EMBL" id="MFD1217081.1"/>
    </source>
</evidence>
<accession>A0ABW3UB31</accession>
<organism evidence="2 3">
    <name type="scientific">Microbulbifer celer</name>
    <dbReference type="NCBI Taxonomy" id="435905"/>
    <lineage>
        <taxon>Bacteria</taxon>
        <taxon>Pseudomonadati</taxon>
        <taxon>Pseudomonadota</taxon>
        <taxon>Gammaproteobacteria</taxon>
        <taxon>Cellvibrionales</taxon>
        <taxon>Microbulbiferaceae</taxon>
        <taxon>Microbulbifer</taxon>
    </lineage>
</organism>
<dbReference type="EMBL" id="JBHTLR010000008">
    <property type="protein sequence ID" value="MFD1217081.1"/>
    <property type="molecule type" value="Genomic_DNA"/>
</dbReference>
<gene>
    <name evidence="2" type="ORF">ACFQ2X_10740</name>
</gene>
<dbReference type="RefSeq" id="WP_230437253.1">
    <property type="nucleotide sequence ID" value="NZ_CP087715.1"/>
</dbReference>
<reference evidence="3" key="1">
    <citation type="journal article" date="2019" name="Int. J. Syst. Evol. Microbiol.">
        <title>The Global Catalogue of Microorganisms (GCM) 10K type strain sequencing project: providing services to taxonomists for standard genome sequencing and annotation.</title>
        <authorList>
            <consortium name="The Broad Institute Genomics Platform"/>
            <consortium name="The Broad Institute Genome Sequencing Center for Infectious Disease"/>
            <person name="Wu L."/>
            <person name="Ma J."/>
        </authorList>
    </citation>
    <scope>NUCLEOTIDE SEQUENCE [LARGE SCALE GENOMIC DNA]</scope>
    <source>
        <strain evidence="3">CCUG 54356</strain>
    </source>
</reference>
<evidence type="ECO:0000256" key="1">
    <source>
        <dbReference type="SAM" id="SignalP"/>
    </source>
</evidence>
<proteinExistence type="predicted"/>
<keyword evidence="1" id="KW-0732">Signal</keyword>
<keyword evidence="3" id="KW-1185">Reference proteome</keyword>
<name>A0ABW3UB31_9GAMM</name>
<feature type="chain" id="PRO_5047187116" description="DUF306 domain-containing protein" evidence="1">
    <location>
        <begin position="22"/>
        <end position="119"/>
    </location>
</feature>
<evidence type="ECO:0008006" key="4">
    <source>
        <dbReference type="Google" id="ProtNLM"/>
    </source>
</evidence>